<dbReference type="InterPro" id="IPR007434">
    <property type="entry name" value="FemAB-like"/>
</dbReference>
<organism evidence="1 2">
    <name type="scientific">Dioscorea cayennensis subsp. rotundata</name>
    <name type="common">White Guinea yam</name>
    <name type="synonym">Dioscorea rotundata</name>
    <dbReference type="NCBI Taxonomy" id="55577"/>
    <lineage>
        <taxon>Eukaryota</taxon>
        <taxon>Viridiplantae</taxon>
        <taxon>Streptophyta</taxon>
        <taxon>Embryophyta</taxon>
        <taxon>Tracheophyta</taxon>
        <taxon>Spermatophyta</taxon>
        <taxon>Magnoliopsida</taxon>
        <taxon>Liliopsida</taxon>
        <taxon>Dioscoreales</taxon>
        <taxon>Dioscoreaceae</taxon>
        <taxon>Dioscorea</taxon>
    </lineage>
</organism>
<name>A0AB40BZW0_DIOCR</name>
<dbReference type="RefSeq" id="XP_039132932.1">
    <property type="nucleotide sequence ID" value="XM_039276998.1"/>
</dbReference>
<dbReference type="AlphaFoldDB" id="A0AB40BZW0"/>
<sequence length="359" mass="40834">MVVFNPFPSNHSPSTFLGKRQLRRLDHVPWNLRSNPVVFPSTIMAIFWGPKKISKPQELNPSLGSFPLIASVPEGSSAIQMKPQKISLSVVTSISEISAEDWDACALDATGPEKFNPFLSHAFLSSLEESGSATKQTGWLPQHILAQDEFKKTVGVVPLYLKSHSYGEYVFDHSWADAFYRYGSRYYPKLQSCVPFTPVTGQRILVRNTWFKEQVFDILLSALKDMPAKYQVSSLHVTFPSENEWHRMKNFGFLQRIGMQYHWINRNYQNFDEFLMDMKQSKRKTIRQERKKVEGVGYGTVLLLAYEESHDWPGYTLFSTTTCLLSDSLFLVLKTVSSCYSEGSKVSASLTVLVLPVVS</sequence>
<dbReference type="Pfam" id="PF04339">
    <property type="entry name" value="FemAB_like"/>
    <property type="match status" value="1"/>
</dbReference>
<evidence type="ECO:0000313" key="1">
    <source>
        <dbReference type="Proteomes" id="UP001515500"/>
    </source>
</evidence>
<accession>A0AB40BZW0</accession>
<evidence type="ECO:0000313" key="2">
    <source>
        <dbReference type="RefSeq" id="XP_039132932.1"/>
    </source>
</evidence>
<proteinExistence type="predicted"/>
<dbReference type="Proteomes" id="UP001515500">
    <property type="component" value="Chromosome 10"/>
</dbReference>
<keyword evidence="1" id="KW-1185">Reference proteome</keyword>
<dbReference type="PANTHER" id="PTHR47017">
    <property type="entry name" value="ACYL-COA"/>
    <property type="match status" value="1"/>
</dbReference>
<reference evidence="2" key="1">
    <citation type="submission" date="2025-08" db="UniProtKB">
        <authorList>
            <consortium name="RefSeq"/>
        </authorList>
    </citation>
    <scope>IDENTIFICATION</scope>
</reference>
<dbReference type="PANTHER" id="PTHR47017:SF1">
    <property type="entry name" value="ACYL-COA"/>
    <property type="match status" value="1"/>
</dbReference>
<dbReference type="GeneID" id="120269995"/>
<gene>
    <name evidence="2" type="primary">LOC120269995</name>
</gene>
<protein>
    <submittedName>
        <fullName evidence="2">Uncharacterized protein LOC120269995</fullName>
    </submittedName>
</protein>